<reference evidence="1 2" key="1">
    <citation type="submission" date="2019-01" db="EMBL/GenBank/DDBJ databases">
        <title>Complete genome sequence of Campylobacter bacteriophage CP20.</title>
        <authorList>
            <person name="Connerton I.F."/>
        </authorList>
    </citation>
    <scope>NUCLEOTIDE SEQUENCE [LARGE SCALE GENOMIC DNA]</scope>
</reference>
<protein>
    <recommendedName>
        <fullName evidence="3">Baseplate tail tube cap</fullName>
    </recommendedName>
</protein>
<organism evidence="1 2">
    <name type="scientific">Campylobacter phage CP20</name>
    <dbReference type="NCBI Taxonomy" id="2506428"/>
    <lineage>
        <taxon>Viruses</taxon>
        <taxon>Duplodnaviria</taxon>
        <taxon>Heunggongvirae</taxon>
        <taxon>Uroviricota</taxon>
        <taxon>Caudoviricetes</taxon>
        <taxon>Connertonviridae</taxon>
        <taxon>Firehammervirus</taxon>
        <taxon>Firehammervirus CPt10</taxon>
    </lineage>
</organism>
<proteinExistence type="predicted"/>
<evidence type="ECO:0000313" key="1">
    <source>
        <dbReference type="EMBL" id="QAU04930.1"/>
    </source>
</evidence>
<accession>A0A410T7X7</accession>
<name>A0A410T7X7_9CAUD</name>
<sequence>MGLFGSVSSVISGVDLPKATKTFSASNGAEILKFTKALESDNFKHKQIILTVYDPNDFYKKVKDAIGQKMSSLMAAGTSAFSGDGYDSSDASQTLKDAGQDIVDMSAVNILYTIHLPLMNAFQEQNSHNYSEDTGILGSMSNAANELSSTASSGIIEAYGRFGDFGGNTDNMAFAPQLPQVDPLKWQNFKGSNLRTFQFTFKISPRNIDEASNMMRIFWLLKRSSYPKKEAGGVLLIPPARIGVQFSNPLLHKLIAPGICVIDGVSMVYENGDDIAVTLDGVPKKIEFTLSLKEFRQKYQDDWNFENASL</sequence>
<dbReference type="Proteomes" id="UP000290538">
    <property type="component" value="Segment"/>
</dbReference>
<evidence type="ECO:0000313" key="2">
    <source>
        <dbReference type="Proteomes" id="UP000290538"/>
    </source>
</evidence>
<evidence type="ECO:0008006" key="3">
    <source>
        <dbReference type="Google" id="ProtNLM"/>
    </source>
</evidence>
<dbReference type="EMBL" id="MK408758">
    <property type="protein sequence ID" value="QAU04930.1"/>
    <property type="molecule type" value="Genomic_DNA"/>
</dbReference>